<sequence length="94" mass="10792">MTAPLPFPCDRSDWQDTVCRINRALDNIVNLVVDGRDATQDACLPAFNVQLHEMAMKVWQKMESEGWEQYLALPKSSTRGTGPEPSWFPRARWL</sequence>
<gene>
    <name evidence="2" type="ORF">GWK47_048149</name>
</gene>
<organism evidence="2 3">
    <name type="scientific">Chionoecetes opilio</name>
    <name type="common">Atlantic snow crab</name>
    <name type="synonym">Cancer opilio</name>
    <dbReference type="NCBI Taxonomy" id="41210"/>
    <lineage>
        <taxon>Eukaryota</taxon>
        <taxon>Metazoa</taxon>
        <taxon>Ecdysozoa</taxon>
        <taxon>Arthropoda</taxon>
        <taxon>Crustacea</taxon>
        <taxon>Multicrustacea</taxon>
        <taxon>Malacostraca</taxon>
        <taxon>Eumalacostraca</taxon>
        <taxon>Eucarida</taxon>
        <taxon>Decapoda</taxon>
        <taxon>Pleocyemata</taxon>
        <taxon>Brachyura</taxon>
        <taxon>Eubrachyura</taxon>
        <taxon>Majoidea</taxon>
        <taxon>Majidae</taxon>
        <taxon>Chionoecetes</taxon>
    </lineage>
</organism>
<accession>A0A8J4Y5L8</accession>
<comment type="caution">
    <text evidence="2">The sequence shown here is derived from an EMBL/GenBank/DDBJ whole genome shotgun (WGS) entry which is preliminary data.</text>
</comment>
<evidence type="ECO:0000313" key="3">
    <source>
        <dbReference type="Proteomes" id="UP000770661"/>
    </source>
</evidence>
<protein>
    <submittedName>
        <fullName evidence="2">Uncharacterized protein</fullName>
    </submittedName>
</protein>
<dbReference type="AlphaFoldDB" id="A0A8J4Y5L8"/>
<evidence type="ECO:0000256" key="1">
    <source>
        <dbReference type="SAM" id="MobiDB-lite"/>
    </source>
</evidence>
<reference evidence="2" key="1">
    <citation type="submission" date="2020-07" db="EMBL/GenBank/DDBJ databases">
        <title>The High-quality genome of the commercially important snow crab, Chionoecetes opilio.</title>
        <authorList>
            <person name="Jeong J.-H."/>
            <person name="Ryu S."/>
        </authorList>
    </citation>
    <scope>NUCLEOTIDE SEQUENCE</scope>
    <source>
        <strain evidence="2">MADBK_172401_WGS</strain>
        <tissue evidence="2">Digestive gland</tissue>
    </source>
</reference>
<keyword evidence="3" id="KW-1185">Reference proteome</keyword>
<dbReference type="Proteomes" id="UP000770661">
    <property type="component" value="Unassembled WGS sequence"/>
</dbReference>
<dbReference type="EMBL" id="JACEEZ010012569">
    <property type="protein sequence ID" value="KAG0720628.1"/>
    <property type="molecule type" value="Genomic_DNA"/>
</dbReference>
<feature type="region of interest" description="Disordered" evidence="1">
    <location>
        <begin position="75"/>
        <end position="94"/>
    </location>
</feature>
<proteinExistence type="predicted"/>
<name>A0A8J4Y5L8_CHIOP</name>
<evidence type="ECO:0000313" key="2">
    <source>
        <dbReference type="EMBL" id="KAG0720628.1"/>
    </source>
</evidence>